<dbReference type="PROSITE" id="PS50850">
    <property type="entry name" value="MFS"/>
    <property type="match status" value="1"/>
</dbReference>
<feature type="transmembrane region" description="Helical" evidence="5">
    <location>
        <begin position="114"/>
        <end position="136"/>
    </location>
</feature>
<feature type="transmembrane region" description="Helical" evidence="5">
    <location>
        <begin position="426"/>
        <end position="448"/>
    </location>
</feature>
<proteinExistence type="predicted"/>
<dbReference type="PANTHER" id="PTHR42718">
    <property type="entry name" value="MAJOR FACILITATOR SUPERFAMILY MULTIDRUG TRANSPORTER MFSC"/>
    <property type="match status" value="1"/>
</dbReference>
<comment type="caution">
    <text evidence="7">The sequence shown here is derived from an EMBL/GenBank/DDBJ whole genome shotgun (WGS) entry which is preliminary data.</text>
</comment>
<feature type="transmembrane region" description="Helical" evidence="5">
    <location>
        <begin position="333"/>
        <end position="351"/>
    </location>
</feature>
<sequence length="458" mass="46541">MTQPHTPTTETAAPPRWAPVFALALAMVVVTSDLMLAAVALPSIGTDLSVGPAATAWVLLGYALPMSAAAIPAGRWADRADIRKVFLLSMFGVGAASVLVAVAPTFWFLIAARFVQGLAGSLVLSVYMPIVAAAVSPDRRGRAIGYIITVMTIGSMVGAPLGGLAVGAFGWRGLFLLKLPVVAAALWLGWRAIPGNGKGLPVPDRVLIRDAVVMGGAVAAILLAFDRISEQPVLSAVLGAVAVVLAAGWLRLRSSAPLVAVVRRRTIGMALLGLFLMSFSIGLISFLLPYFVVDEMRLSPAMTGVALLFLSGAMAPVAPIAGKLADTFGAYKVAVAGAVVSVATLATMLTIDADSGLFGLIWRLVLIGIGSALFNGPINTALMAATPADAIGSAGGAFATVRTLASTVGPAVTALAWTVGGGGMTGFTIGVTTLVVVYVAGTVALLAASPSRGKTRTA</sequence>
<organism evidence="7 8">
    <name type="scientific">Phytomonospora endophytica</name>
    <dbReference type="NCBI Taxonomy" id="714109"/>
    <lineage>
        <taxon>Bacteria</taxon>
        <taxon>Bacillati</taxon>
        <taxon>Actinomycetota</taxon>
        <taxon>Actinomycetes</taxon>
        <taxon>Micromonosporales</taxon>
        <taxon>Micromonosporaceae</taxon>
        <taxon>Phytomonospora</taxon>
    </lineage>
</organism>
<keyword evidence="8" id="KW-1185">Reference proteome</keyword>
<feature type="domain" description="Major facilitator superfamily (MFS) profile" evidence="6">
    <location>
        <begin position="19"/>
        <end position="456"/>
    </location>
</feature>
<dbReference type="Pfam" id="PF07690">
    <property type="entry name" value="MFS_1"/>
    <property type="match status" value="1"/>
</dbReference>
<dbReference type="AlphaFoldDB" id="A0A841FCK6"/>
<accession>A0A841FCK6</accession>
<dbReference type="InterPro" id="IPR036259">
    <property type="entry name" value="MFS_trans_sf"/>
</dbReference>
<feature type="transmembrane region" description="Helical" evidence="5">
    <location>
        <begin position="357"/>
        <end position="378"/>
    </location>
</feature>
<dbReference type="RefSeq" id="WP_184786839.1">
    <property type="nucleotide sequence ID" value="NZ_BONT01000013.1"/>
</dbReference>
<evidence type="ECO:0000313" key="8">
    <source>
        <dbReference type="Proteomes" id="UP000548476"/>
    </source>
</evidence>
<keyword evidence="2 5" id="KW-0812">Transmembrane</keyword>
<feature type="transmembrane region" description="Helical" evidence="5">
    <location>
        <begin position="231"/>
        <end position="250"/>
    </location>
</feature>
<reference evidence="7 8" key="1">
    <citation type="submission" date="2020-08" db="EMBL/GenBank/DDBJ databases">
        <title>Genomic Encyclopedia of Type Strains, Phase IV (KMG-IV): sequencing the most valuable type-strain genomes for metagenomic binning, comparative biology and taxonomic classification.</title>
        <authorList>
            <person name="Goeker M."/>
        </authorList>
    </citation>
    <scope>NUCLEOTIDE SEQUENCE [LARGE SCALE GENOMIC DNA]</scope>
    <source>
        <strain evidence="7 8">YIM 65646</strain>
    </source>
</reference>
<evidence type="ECO:0000256" key="2">
    <source>
        <dbReference type="ARBA" id="ARBA00022692"/>
    </source>
</evidence>
<dbReference type="InterPro" id="IPR011701">
    <property type="entry name" value="MFS"/>
</dbReference>
<evidence type="ECO:0000256" key="3">
    <source>
        <dbReference type="ARBA" id="ARBA00022989"/>
    </source>
</evidence>
<dbReference type="Gene3D" id="1.20.1250.20">
    <property type="entry name" value="MFS general substrate transporter like domains"/>
    <property type="match status" value="1"/>
</dbReference>
<feature type="transmembrane region" description="Helical" evidence="5">
    <location>
        <begin position="399"/>
        <end position="420"/>
    </location>
</feature>
<dbReference type="GO" id="GO:0022857">
    <property type="term" value="F:transmembrane transporter activity"/>
    <property type="evidence" value="ECO:0007669"/>
    <property type="project" value="InterPro"/>
</dbReference>
<feature type="transmembrane region" description="Helical" evidence="5">
    <location>
        <begin position="53"/>
        <end position="73"/>
    </location>
</feature>
<keyword evidence="4 5" id="KW-0472">Membrane</keyword>
<comment type="subcellular location">
    <subcellularLocation>
        <location evidence="1">Cell membrane</location>
        <topology evidence="1">Multi-pass membrane protein</topology>
    </subcellularLocation>
</comment>
<feature type="transmembrane region" description="Helical" evidence="5">
    <location>
        <begin position="175"/>
        <end position="194"/>
    </location>
</feature>
<dbReference type="CDD" id="cd17321">
    <property type="entry name" value="MFS_MMR_MDR_like"/>
    <property type="match status" value="1"/>
</dbReference>
<feature type="transmembrane region" description="Helical" evidence="5">
    <location>
        <begin position="143"/>
        <end position="169"/>
    </location>
</feature>
<protein>
    <submittedName>
        <fullName evidence="7">MFS family permease</fullName>
    </submittedName>
</protein>
<evidence type="ECO:0000256" key="5">
    <source>
        <dbReference type="SAM" id="Phobius"/>
    </source>
</evidence>
<dbReference type="GO" id="GO:0005886">
    <property type="term" value="C:plasma membrane"/>
    <property type="evidence" value="ECO:0007669"/>
    <property type="project" value="UniProtKB-SubCell"/>
</dbReference>
<dbReference type="PANTHER" id="PTHR42718:SF35">
    <property type="entry name" value="BLL0718 PROTEIN"/>
    <property type="match status" value="1"/>
</dbReference>
<keyword evidence="3 5" id="KW-1133">Transmembrane helix</keyword>
<dbReference type="EMBL" id="JACHGT010000003">
    <property type="protein sequence ID" value="MBB6033996.1"/>
    <property type="molecule type" value="Genomic_DNA"/>
</dbReference>
<feature type="transmembrane region" description="Helical" evidence="5">
    <location>
        <begin position="20"/>
        <end position="41"/>
    </location>
</feature>
<evidence type="ECO:0000259" key="6">
    <source>
        <dbReference type="PROSITE" id="PS50850"/>
    </source>
</evidence>
<dbReference type="InterPro" id="IPR020846">
    <property type="entry name" value="MFS_dom"/>
</dbReference>
<feature type="transmembrane region" description="Helical" evidence="5">
    <location>
        <begin position="298"/>
        <end position="321"/>
    </location>
</feature>
<evidence type="ECO:0000256" key="1">
    <source>
        <dbReference type="ARBA" id="ARBA00004651"/>
    </source>
</evidence>
<gene>
    <name evidence="7" type="ORF">HNR73_001846</name>
</gene>
<feature type="transmembrane region" description="Helical" evidence="5">
    <location>
        <begin position="85"/>
        <end position="108"/>
    </location>
</feature>
<evidence type="ECO:0000256" key="4">
    <source>
        <dbReference type="ARBA" id="ARBA00023136"/>
    </source>
</evidence>
<evidence type="ECO:0000313" key="7">
    <source>
        <dbReference type="EMBL" id="MBB6033996.1"/>
    </source>
</evidence>
<name>A0A841FCK6_9ACTN</name>
<dbReference type="Proteomes" id="UP000548476">
    <property type="component" value="Unassembled WGS sequence"/>
</dbReference>
<dbReference type="SUPFAM" id="SSF103473">
    <property type="entry name" value="MFS general substrate transporter"/>
    <property type="match status" value="1"/>
</dbReference>
<feature type="transmembrane region" description="Helical" evidence="5">
    <location>
        <begin position="206"/>
        <end position="225"/>
    </location>
</feature>
<dbReference type="Gene3D" id="1.20.1720.10">
    <property type="entry name" value="Multidrug resistance protein D"/>
    <property type="match status" value="1"/>
</dbReference>
<feature type="transmembrane region" description="Helical" evidence="5">
    <location>
        <begin position="271"/>
        <end position="292"/>
    </location>
</feature>